<reference evidence="6 7" key="1">
    <citation type="submission" date="2017-06" db="EMBL/GenBank/DDBJ databases">
        <authorList>
            <person name="Kim H.J."/>
            <person name="Triplett B.A."/>
        </authorList>
    </citation>
    <scope>NUCLEOTIDE SEQUENCE [LARGE SCALE GENOMIC DNA]</scope>
    <source>
        <strain evidence="6 7">DSM 19307</strain>
    </source>
</reference>
<feature type="transmembrane region" description="Helical" evidence="4">
    <location>
        <begin position="90"/>
        <end position="112"/>
    </location>
</feature>
<protein>
    <submittedName>
        <fullName evidence="6">Adenylate cyclase, class 3</fullName>
    </submittedName>
</protein>
<evidence type="ECO:0000313" key="7">
    <source>
        <dbReference type="Proteomes" id="UP000198393"/>
    </source>
</evidence>
<dbReference type="GO" id="GO:0005886">
    <property type="term" value="C:plasma membrane"/>
    <property type="evidence" value="ECO:0007669"/>
    <property type="project" value="UniProtKB-SubCell"/>
</dbReference>
<dbReference type="RefSeq" id="WP_089356375.1">
    <property type="nucleotide sequence ID" value="NZ_FZPD01000003.1"/>
</dbReference>
<dbReference type="PANTHER" id="PTHR43081">
    <property type="entry name" value="ADENYLATE CYCLASE, TERMINAL-DIFFERENTIATION SPECIFIC-RELATED"/>
    <property type="match status" value="1"/>
</dbReference>
<keyword evidence="4" id="KW-0812">Transmembrane</keyword>
<dbReference type="CDD" id="cd07302">
    <property type="entry name" value="CHD"/>
    <property type="match status" value="1"/>
</dbReference>
<evidence type="ECO:0000313" key="6">
    <source>
        <dbReference type="EMBL" id="SNS91923.1"/>
    </source>
</evidence>
<dbReference type="SMART" id="SM00044">
    <property type="entry name" value="CYCc"/>
    <property type="match status" value="1"/>
</dbReference>
<feature type="transmembrane region" description="Helical" evidence="4">
    <location>
        <begin position="24"/>
        <end position="47"/>
    </location>
</feature>
<evidence type="ECO:0000259" key="5">
    <source>
        <dbReference type="PROSITE" id="PS50125"/>
    </source>
</evidence>
<dbReference type="GO" id="GO:0004016">
    <property type="term" value="F:adenylate cyclase activity"/>
    <property type="evidence" value="ECO:0007669"/>
    <property type="project" value="UniProtKB-ARBA"/>
</dbReference>
<keyword evidence="4" id="KW-1133">Transmembrane helix</keyword>
<dbReference type="InterPro" id="IPR029787">
    <property type="entry name" value="Nucleotide_cyclase"/>
</dbReference>
<feature type="transmembrane region" description="Helical" evidence="4">
    <location>
        <begin position="146"/>
        <end position="164"/>
    </location>
</feature>
<dbReference type="EMBL" id="FZPD01000003">
    <property type="protein sequence ID" value="SNS91923.1"/>
    <property type="molecule type" value="Genomic_DNA"/>
</dbReference>
<dbReference type="InterPro" id="IPR001054">
    <property type="entry name" value="A/G_cyclase"/>
</dbReference>
<organism evidence="6 7">
    <name type="scientific">Ekhidna lutea</name>
    <dbReference type="NCBI Taxonomy" id="447679"/>
    <lineage>
        <taxon>Bacteria</taxon>
        <taxon>Pseudomonadati</taxon>
        <taxon>Bacteroidota</taxon>
        <taxon>Cytophagia</taxon>
        <taxon>Cytophagales</taxon>
        <taxon>Reichenbachiellaceae</taxon>
        <taxon>Ekhidna</taxon>
    </lineage>
</organism>
<dbReference type="SUPFAM" id="SSF55073">
    <property type="entry name" value="Nucleotide cyclase"/>
    <property type="match status" value="1"/>
</dbReference>
<dbReference type="Pfam" id="PF00211">
    <property type="entry name" value="Guanylate_cyc"/>
    <property type="match status" value="1"/>
</dbReference>
<name>A0A239IFW5_EKHLU</name>
<dbReference type="PANTHER" id="PTHR43081:SF17">
    <property type="entry name" value="BLL5647 PROTEIN"/>
    <property type="match status" value="1"/>
</dbReference>
<dbReference type="Proteomes" id="UP000198393">
    <property type="component" value="Unassembled WGS sequence"/>
</dbReference>
<gene>
    <name evidence="6" type="ORF">SAMN05421640_1628</name>
</gene>
<comment type="subcellular location">
    <subcellularLocation>
        <location evidence="1">Cell membrane</location>
        <topology evidence="1">Multi-pass membrane protein</topology>
    </subcellularLocation>
</comment>
<evidence type="ECO:0000256" key="3">
    <source>
        <dbReference type="ARBA" id="ARBA00023136"/>
    </source>
</evidence>
<evidence type="ECO:0000256" key="4">
    <source>
        <dbReference type="SAM" id="Phobius"/>
    </source>
</evidence>
<keyword evidence="3 4" id="KW-0472">Membrane</keyword>
<evidence type="ECO:0000256" key="1">
    <source>
        <dbReference type="ARBA" id="ARBA00004651"/>
    </source>
</evidence>
<sequence>MQIEELEKCIDLEIVKTEKRRLEIFIGILVIGLVLLLTNMIFFPTTISDTFLDERSIKLGVYTSAGFIVILLISRWMVGKIADCEKPLPIWYKYYSVISDSIVPFIWLYFIIKWEGNGIFLDSPLIFIFVPIIIVSALYLNFWISFMNGALISMMYVIIIYWTFETYDTASMLPSIVYYTKAIMFLIAGTCAGLVASELSKRLTVSIKTQEERDQIESLFSKQVSKEVVQALTEAGGASFKIKASVLFLDIRDFTQRVQLLSPEDVNEFQNRFFGPIMDCIHNNGGMINQIMGDGLMASFASEDGDTPENAFKAGRDILSKISAMNKSDWNEEIKVGIGIHNGEIIAGNIGNSTRQQFSISGIPVITAARLEQLTKDYNCSWLVSSNFYNDVKHMSSNGTSLGNVKLKGIDQEMEIIKLA</sequence>
<accession>A0A239IFW5</accession>
<feature type="transmembrane region" description="Helical" evidence="4">
    <location>
        <begin position="176"/>
        <end position="196"/>
    </location>
</feature>
<dbReference type="Gene3D" id="3.30.70.1230">
    <property type="entry name" value="Nucleotide cyclase"/>
    <property type="match status" value="1"/>
</dbReference>
<feature type="transmembrane region" description="Helical" evidence="4">
    <location>
        <begin position="118"/>
        <end position="139"/>
    </location>
</feature>
<dbReference type="AlphaFoldDB" id="A0A239IFW5"/>
<feature type="domain" description="Guanylate cyclase" evidence="5">
    <location>
        <begin position="245"/>
        <end position="372"/>
    </location>
</feature>
<dbReference type="GO" id="GO:0035556">
    <property type="term" value="P:intracellular signal transduction"/>
    <property type="evidence" value="ECO:0007669"/>
    <property type="project" value="InterPro"/>
</dbReference>
<proteinExistence type="predicted"/>
<dbReference type="PROSITE" id="PS50125">
    <property type="entry name" value="GUANYLATE_CYCLASE_2"/>
    <property type="match status" value="1"/>
</dbReference>
<keyword evidence="7" id="KW-1185">Reference proteome</keyword>
<feature type="transmembrane region" description="Helical" evidence="4">
    <location>
        <begin position="59"/>
        <end position="78"/>
    </location>
</feature>
<keyword evidence="2" id="KW-1003">Cell membrane</keyword>
<dbReference type="GO" id="GO:0006171">
    <property type="term" value="P:cAMP biosynthetic process"/>
    <property type="evidence" value="ECO:0007669"/>
    <property type="project" value="TreeGrafter"/>
</dbReference>
<dbReference type="OrthoDB" id="341967at2"/>
<dbReference type="InterPro" id="IPR050697">
    <property type="entry name" value="Adenylyl/Guanylyl_Cyclase_3/4"/>
</dbReference>
<evidence type="ECO:0000256" key="2">
    <source>
        <dbReference type="ARBA" id="ARBA00022475"/>
    </source>
</evidence>